<keyword evidence="1" id="KW-1133">Transmembrane helix</keyword>
<keyword evidence="3" id="KW-1185">Reference proteome</keyword>
<feature type="transmembrane region" description="Helical" evidence="1">
    <location>
        <begin position="303"/>
        <end position="324"/>
    </location>
</feature>
<dbReference type="AlphaFoldDB" id="A0A7J5DHP8"/>
<evidence type="ECO:0000256" key="1">
    <source>
        <dbReference type="SAM" id="Phobius"/>
    </source>
</evidence>
<feature type="transmembrane region" description="Helical" evidence="1">
    <location>
        <begin position="344"/>
        <end position="370"/>
    </location>
</feature>
<comment type="caution">
    <text evidence="2">The sequence shown here is derived from an EMBL/GenBank/DDBJ whole genome shotgun (WGS) entry which is preliminary data.</text>
</comment>
<proteinExistence type="predicted"/>
<keyword evidence="1" id="KW-0472">Membrane</keyword>
<dbReference type="EMBL" id="WBKG01000009">
    <property type="protein sequence ID" value="KAB1988182.1"/>
    <property type="molecule type" value="Genomic_DNA"/>
</dbReference>
<organism evidence="2 3">
    <name type="scientific">Streptomyces triticiradicis</name>
    <dbReference type="NCBI Taxonomy" id="2651189"/>
    <lineage>
        <taxon>Bacteria</taxon>
        <taxon>Bacillati</taxon>
        <taxon>Actinomycetota</taxon>
        <taxon>Actinomycetes</taxon>
        <taxon>Kitasatosporales</taxon>
        <taxon>Streptomycetaceae</taxon>
        <taxon>Streptomyces</taxon>
    </lineage>
</organism>
<accession>A0A7J5DHP8</accession>
<dbReference type="Proteomes" id="UP000442990">
    <property type="component" value="Unassembled WGS sequence"/>
</dbReference>
<feature type="transmembrane region" description="Helical" evidence="1">
    <location>
        <begin position="223"/>
        <end position="243"/>
    </location>
</feature>
<feature type="transmembrane region" description="Helical" evidence="1">
    <location>
        <begin position="167"/>
        <end position="186"/>
    </location>
</feature>
<feature type="transmembrane region" description="Helical" evidence="1">
    <location>
        <begin position="94"/>
        <end position="112"/>
    </location>
</feature>
<keyword evidence="1" id="KW-0812">Transmembrane</keyword>
<name>A0A7J5DHP8_9ACTN</name>
<evidence type="ECO:0008006" key="4">
    <source>
        <dbReference type="Google" id="ProtNLM"/>
    </source>
</evidence>
<protein>
    <recommendedName>
        <fullName evidence="4">M50 family metallopeptidase</fullName>
    </recommendedName>
</protein>
<dbReference type="RefSeq" id="WP_151469499.1">
    <property type="nucleotide sequence ID" value="NZ_WBKG01000009.1"/>
</dbReference>
<reference evidence="2 3" key="1">
    <citation type="submission" date="2019-09" db="EMBL/GenBank/DDBJ databases">
        <title>Isolation and identification of active actinomycetes.</title>
        <authorList>
            <person name="Yu Z."/>
            <person name="Han C."/>
            <person name="Yu B."/>
        </authorList>
    </citation>
    <scope>NUCLEOTIDE SEQUENCE [LARGE SCALE GENOMIC DNA]</scope>
    <source>
        <strain evidence="2 3">NEAU-H2</strain>
    </source>
</reference>
<evidence type="ECO:0000313" key="3">
    <source>
        <dbReference type="Proteomes" id="UP000442990"/>
    </source>
</evidence>
<feature type="transmembrane region" description="Helical" evidence="1">
    <location>
        <begin position="124"/>
        <end position="147"/>
    </location>
</feature>
<evidence type="ECO:0000313" key="2">
    <source>
        <dbReference type="EMBL" id="KAB1988182.1"/>
    </source>
</evidence>
<sequence length="380" mass="43126">MPDGPDIIVGRRDIDTYAAFPADGAELLRRLQAGADVDEAGRWYEERYGEAVDMADFLQTLRDLKFVCSPGERDASVATGRPGWQRLGRIAFSWPAWLLYLGICGFALYLMFRIPYVRPRYENLFFAPSLLLMELGLFFGQVPGIFFHEAMHALAGRRLGVPTRLELGNRLYILVFETHLNGLWSVPRRSRYLPLLAGMVADLVWCSLLTVLAWLTGADAGPYAFPGAFFLALALSTLLRLAWQFYFYLRTDVYQVFVTALHCVDLHRTTKEYLANGTHRLLRRAAPYDEERWHPRDRQVARWYVYLFGFGYLFTLGMLGWIVVPVTVKVLSGIVTRLLTGVAFSAQFLDGCLTLALNLVPLAVVAAMALRRRRARRKAG</sequence>
<feature type="transmembrane region" description="Helical" evidence="1">
    <location>
        <begin position="193"/>
        <end position="217"/>
    </location>
</feature>
<gene>
    <name evidence="2" type="ORF">F8144_13205</name>
</gene>